<protein>
    <recommendedName>
        <fullName evidence="2">HD domain-containing protein</fullName>
    </recommendedName>
</protein>
<accession>A0A645HGH7</accession>
<organism evidence="1">
    <name type="scientific">bioreactor metagenome</name>
    <dbReference type="NCBI Taxonomy" id="1076179"/>
    <lineage>
        <taxon>unclassified sequences</taxon>
        <taxon>metagenomes</taxon>
        <taxon>ecological metagenomes</taxon>
    </lineage>
</organism>
<name>A0A645HGH7_9ZZZZ</name>
<evidence type="ECO:0008006" key="2">
    <source>
        <dbReference type="Google" id="ProtNLM"/>
    </source>
</evidence>
<dbReference type="SUPFAM" id="SSF109604">
    <property type="entry name" value="HD-domain/PDEase-like"/>
    <property type="match status" value="1"/>
</dbReference>
<proteinExistence type="predicted"/>
<dbReference type="AlphaFoldDB" id="A0A645HGH7"/>
<reference evidence="1" key="1">
    <citation type="submission" date="2019-08" db="EMBL/GenBank/DDBJ databases">
        <authorList>
            <person name="Kucharzyk K."/>
            <person name="Murdoch R.W."/>
            <person name="Higgins S."/>
            <person name="Loffler F."/>
        </authorList>
    </citation>
    <scope>NUCLEOTIDE SEQUENCE</scope>
</reference>
<evidence type="ECO:0000313" key="1">
    <source>
        <dbReference type="EMBL" id="MPN37279.1"/>
    </source>
</evidence>
<dbReference type="PANTHER" id="PTHR38659">
    <property type="entry name" value="METAL-DEPENDENT PHOSPHOHYDROLASE"/>
    <property type="match status" value="1"/>
</dbReference>
<sequence>MRHFAGLLGEDEEKWGIIGLCHDLDYEKYPEQHCQMTKVMLEEAGWPEDWIRAVMAHGWKLCTDVEPQLPMEKVIYATDELTGLIMAAALMRPSRSLLDLELKSVKKKWKDKAFAAGVKREVIQEGADMLGMPLDEMISQTILALRKVAEPLGLAG</sequence>
<dbReference type="PANTHER" id="PTHR38659:SF2">
    <property type="entry name" value="HDIG DOMAIN PROTEIN"/>
    <property type="match status" value="1"/>
</dbReference>
<gene>
    <name evidence="1" type="ORF">SDC9_184795</name>
</gene>
<comment type="caution">
    <text evidence="1">The sequence shown here is derived from an EMBL/GenBank/DDBJ whole genome shotgun (WGS) entry which is preliminary data.</text>
</comment>
<dbReference type="EMBL" id="VSSQ01091832">
    <property type="protein sequence ID" value="MPN37279.1"/>
    <property type="molecule type" value="Genomic_DNA"/>
</dbReference>